<sequence length="102" mass="11273">MGSEPRSDSRSKDEASYSTAFMLSAIRGLITNGLSHAPRNFTSLFAIVCREEKQTNSGQSLNKQRNPLKSLVSTDRDWKDLQVLLPTRIGSVTGLLLFVCVN</sequence>
<dbReference type="EMBL" id="CM045764">
    <property type="protein sequence ID" value="KAI8007011.1"/>
    <property type="molecule type" value="Genomic_DNA"/>
</dbReference>
<gene>
    <name evidence="1" type="ORF">LOK49_LG07G03454</name>
</gene>
<name>A0ACC0H4C7_9ERIC</name>
<comment type="caution">
    <text evidence="1">The sequence shown here is derived from an EMBL/GenBank/DDBJ whole genome shotgun (WGS) entry which is preliminary data.</text>
</comment>
<keyword evidence="2" id="KW-1185">Reference proteome</keyword>
<proteinExistence type="predicted"/>
<organism evidence="1 2">
    <name type="scientific">Camellia lanceoleosa</name>
    <dbReference type="NCBI Taxonomy" id="1840588"/>
    <lineage>
        <taxon>Eukaryota</taxon>
        <taxon>Viridiplantae</taxon>
        <taxon>Streptophyta</taxon>
        <taxon>Embryophyta</taxon>
        <taxon>Tracheophyta</taxon>
        <taxon>Spermatophyta</taxon>
        <taxon>Magnoliopsida</taxon>
        <taxon>eudicotyledons</taxon>
        <taxon>Gunneridae</taxon>
        <taxon>Pentapetalae</taxon>
        <taxon>asterids</taxon>
        <taxon>Ericales</taxon>
        <taxon>Theaceae</taxon>
        <taxon>Camellia</taxon>
    </lineage>
</organism>
<dbReference type="Proteomes" id="UP001060215">
    <property type="component" value="Chromosome 7"/>
</dbReference>
<protein>
    <submittedName>
        <fullName evidence="1">Uncharacterized protein</fullName>
    </submittedName>
</protein>
<evidence type="ECO:0000313" key="2">
    <source>
        <dbReference type="Proteomes" id="UP001060215"/>
    </source>
</evidence>
<evidence type="ECO:0000313" key="1">
    <source>
        <dbReference type="EMBL" id="KAI8007011.1"/>
    </source>
</evidence>
<accession>A0ACC0H4C7</accession>
<reference evidence="1 2" key="1">
    <citation type="journal article" date="2022" name="Plant J.">
        <title>Chromosome-level genome of Camellia lanceoleosa provides a valuable resource for understanding genome evolution and self-incompatibility.</title>
        <authorList>
            <person name="Gong W."/>
            <person name="Xiao S."/>
            <person name="Wang L."/>
            <person name="Liao Z."/>
            <person name="Chang Y."/>
            <person name="Mo W."/>
            <person name="Hu G."/>
            <person name="Li W."/>
            <person name="Zhao G."/>
            <person name="Zhu H."/>
            <person name="Hu X."/>
            <person name="Ji K."/>
            <person name="Xiang X."/>
            <person name="Song Q."/>
            <person name="Yuan D."/>
            <person name="Jin S."/>
            <person name="Zhang L."/>
        </authorList>
    </citation>
    <scope>NUCLEOTIDE SEQUENCE [LARGE SCALE GENOMIC DNA]</scope>
    <source>
        <strain evidence="1">SQ_2022a</strain>
    </source>
</reference>